<dbReference type="Gene3D" id="1.20.1250.20">
    <property type="entry name" value="MFS general substrate transporter like domains"/>
    <property type="match status" value="1"/>
</dbReference>
<dbReference type="KEGG" id="taz:TREAZ_0433"/>
<dbReference type="Proteomes" id="UP000009222">
    <property type="component" value="Chromosome"/>
</dbReference>
<dbReference type="InParanoid" id="F5YCU3"/>
<evidence type="ECO:0000256" key="3">
    <source>
        <dbReference type="ARBA" id="ARBA00023136"/>
    </source>
</evidence>
<dbReference type="InterPro" id="IPR011701">
    <property type="entry name" value="MFS"/>
</dbReference>
<evidence type="ECO:0000313" key="6">
    <source>
        <dbReference type="Proteomes" id="UP000009222"/>
    </source>
</evidence>
<evidence type="ECO:0000313" key="5">
    <source>
        <dbReference type="EMBL" id="AEF80229.1"/>
    </source>
</evidence>
<feature type="transmembrane region" description="Helical" evidence="4">
    <location>
        <begin position="268"/>
        <end position="287"/>
    </location>
</feature>
<feature type="transmembrane region" description="Helical" evidence="4">
    <location>
        <begin position="20"/>
        <end position="40"/>
    </location>
</feature>
<feature type="transmembrane region" description="Helical" evidence="4">
    <location>
        <begin position="332"/>
        <end position="355"/>
    </location>
</feature>
<gene>
    <name evidence="5" type="ordered locus">TREAZ_0433</name>
</gene>
<keyword evidence="2 4" id="KW-1133">Transmembrane helix</keyword>
<reference evidence="6" key="1">
    <citation type="submission" date="2009-12" db="EMBL/GenBank/DDBJ databases">
        <title>Complete sequence of Treponema azotonutricium strain ZAS-9.</title>
        <authorList>
            <person name="Tetu S.G."/>
            <person name="Matson E."/>
            <person name="Ren Q."/>
            <person name="Seshadri R."/>
            <person name="Elbourne L."/>
            <person name="Hassan K.A."/>
            <person name="Durkin A."/>
            <person name="Radune D."/>
            <person name="Mohamoud Y."/>
            <person name="Shay R."/>
            <person name="Jin S."/>
            <person name="Zhang X."/>
            <person name="Lucey K."/>
            <person name="Ballor N.R."/>
            <person name="Ottesen E."/>
            <person name="Rosenthal R."/>
            <person name="Allen A."/>
            <person name="Leadbetter J.R."/>
            <person name="Paulsen I.T."/>
        </authorList>
    </citation>
    <scope>NUCLEOTIDE SEQUENCE [LARGE SCALE GENOMIC DNA]</scope>
    <source>
        <strain evidence="6">ATCC BAA-888 / DSM 13862 / ZAS-9</strain>
    </source>
</reference>
<keyword evidence="1 4" id="KW-0812">Transmembrane</keyword>
<dbReference type="AlphaFoldDB" id="F5YCU3"/>
<dbReference type="SUPFAM" id="SSF103473">
    <property type="entry name" value="MFS general substrate transporter"/>
    <property type="match status" value="1"/>
</dbReference>
<dbReference type="PANTHER" id="PTHR23518:SF2">
    <property type="entry name" value="MAJOR FACILITATOR SUPERFAMILY TRANSPORTER"/>
    <property type="match status" value="1"/>
</dbReference>
<reference evidence="5 6" key="2">
    <citation type="journal article" date="2011" name="ISME J.">
        <title>RNA-seq reveals cooperative metabolic interactions between two termite-gut spirochete species in co-culture.</title>
        <authorList>
            <person name="Rosenthal A.Z."/>
            <person name="Matson E.G."/>
            <person name="Eldar A."/>
            <person name="Leadbetter J.R."/>
        </authorList>
    </citation>
    <scope>NUCLEOTIDE SEQUENCE [LARGE SCALE GENOMIC DNA]</scope>
    <source>
        <strain evidence="6">ATCC BAA-888 / DSM 13862 / ZAS-9</strain>
    </source>
</reference>
<feature type="transmembrane region" description="Helical" evidence="4">
    <location>
        <begin position="237"/>
        <end position="256"/>
    </location>
</feature>
<keyword evidence="6" id="KW-1185">Reference proteome</keyword>
<organism evidence="5 6">
    <name type="scientific">Leadbettera azotonutricia (strain ATCC BAA-888 / DSM 13862 / ZAS-9)</name>
    <name type="common">Treponema azotonutricium</name>
    <dbReference type="NCBI Taxonomy" id="545695"/>
    <lineage>
        <taxon>Bacteria</taxon>
        <taxon>Pseudomonadati</taxon>
        <taxon>Spirochaetota</taxon>
        <taxon>Spirochaetia</taxon>
        <taxon>Spirochaetales</taxon>
        <taxon>Breznakiellaceae</taxon>
        <taxon>Leadbettera</taxon>
    </lineage>
</organism>
<evidence type="ECO:0000256" key="1">
    <source>
        <dbReference type="ARBA" id="ARBA00022692"/>
    </source>
</evidence>
<dbReference type="RefSeq" id="WP_015711514.1">
    <property type="nucleotide sequence ID" value="NC_015577.1"/>
</dbReference>
<dbReference type="eggNOG" id="COG2211">
    <property type="taxonomic scope" value="Bacteria"/>
</dbReference>
<feature type="transmembrane region" description="Helical" evidence="4">
    <location>
        <begin position="293"/>
        <end position="320"/>
    </location>
</feature>
<sequence>MNLCIPYASVYMLAIGLNDVQVGLIATIYMLSQVVFAFFSGPITDKMGRRKATAVFDFISWSIPCLIWWRAENFWFFLVAALFNGTMKVTTNSWDCLLVEDAEKSQITKIYSLVIVAGQLSALFAPISSIMVSRFTLVPAIKILYINAFVMMTAKIIVLYLVSKETRTGVVRLRETQGKNIFQLAGGYGGVIKIIAHSHGTVFSLVITALVGAVGMINNTFWQVIVSKKLLVPDPLLPLFPVLKSVVAIFFLFVVVPHLTKGLLKIPLLVGFACYFVGQSLLILTPVEGAVKYVLLCISLIFDGFGFGILAMLAESLVALHVNAAERARVMAIQHMIIMAATSPFGYIGGMLSSISRSLPFVLNLGLLATGFLVTFIYYLKNPYLPAETPAEGEKMDAENEPQG</sequence>
<dbReference type="STRING" id="545695.TREAZ_0433"/>
<dbReference type="OrthoDB" id="8952229at2"/>
<dbReference type="EMBL" id="CP001841">
    <property type="protein sequence ID" value="AEF80229.1"/>
    <property type="molecule type" value="Genomic_DNA"/>
</dbReference>
<feature type="transmembrane region" description="Helical" evidence="4">
    <location>
        <begin position="110"/>
        <end position="131"/>
    </location>
</feature>
<feature type="transmembrane region" description="Helical" evidence="4">
    <location>
        <begin position="143"/>
        <end position="162"/>
    </location>
</feature>
<dbReference type="InterPro" id="IPR036259">
    <property type="entry name" value="MFS_trans_sf"/>
</dbReference>
<dbReference type="PANTHER" id="PTHR23518">
    <property type="entry name" value="C-METHYLTRANSFERASE"/>
    <property type="match status" value="1"/>
</dbReference>
<feature type="transmembrane region" description="Helical" evidence="4">
    <location>
        <begin position="202"/>
        <end position="225"/>
    </location>
</feature>
<dbReference type="HOGENOM" id="CLU_054001_0_0_12"/>
<name>F5YCU3_LEAAZ</name>
<keyword evidence="3 4" id="KW-0472">Membrane</keyword>
<feature type="transmembrane region" description="Helical" evidence="4">
    <location>
        <begin position="361"/>
        <end position="380"/>
    </location>
</feature>
<evidence type="ECO:0000256" key="2">
    <source>
        <dbReference type="ARBA" id="ARBA00022989"/>
    </source>
</evidence>
<dbReference type="Pfam" id="PF07690">
    <property type="entry name" value="MFS_1"/>
    <property type="match status" value="1"/>
</dbReference>
<proteinExistence type="predicted"/>
<dbReference type="GO" id="GO:0022857">
    <property type="term" value="F:transmembrane transporter activity"/>
    <property type="evidence" value="ECO:0007669"/>
    <property type="project" value="InterPro"/>
</dbReference>
<evidence type="ECO:0000256" key="4">
    <source>
        <dbReference type="SAM" id="Phobius"/>
    </source>
</evidence>
<accession>F5YCU3</accession>
<protein>
    <submittedName>
        <fullName evidence="5">Transporter, major facilitator family</fullName>
    </submittedName>
</protein>